<dbReference type="GO" id="GO:1904680">
    <property type="term" value="F:peptide transmembrane transporter activity"/>
    <property type="evidence" value="ECO:0007669"/>
    <property type="project" value="TreeGrafter"/>
</dbReference>
<dbReference type="AlphaFoldDB" id="G2J8M2"/>
<evidence type="ECO:0000313" key="5">
    <source>
        <dbReference type="EMBL" id="CCD29119.1"/>
    </source>
</evidence>
<dbReference type="InterPro" id="IPR030678">
    <property type="entry name" value="Peptide/Ni-bd"/>
</dbReference>
<dbReference type="GO" id="GO:0043190">
    <property type="term" value="C:ATP-binding cassette (ABC) transporter complex"/>
    <property type="evidence" value="ECO:0007669"/>
    <property type="project" value="InterPro"/>
</dbReference>
<reference evidence="5 6" key="1">
    <citation type="submission" date="2011-08" db="EMBL/GenBank/DDBJ databases">
        <title>The genome of the obligate endobacterium of an arbuscular mycorrhizal fungus reveals an interphylum network of nutritional interactions.</title>
        <authorList>
            <person name="Ghignone S."/>
            <person name="Salvioli A."/>
            <person name="Anca I."/>
            <person name="Lumini E."/>
            <person name="Ortu G."/>
            <person name="Petiti L."/>
            <person name="Cruveiller S."/>
            <person name="Bianciotto V."/>
            <person name="Piffanelli P."/>
            <person name="Lanfranco L."/>
            <person name="Bonfante P."/>
        </authorList>
    </citation>
    <scope>NUCLEOTIDE SEQUENCE [LARGE SCALE GENOMIC DNA]</scope>
    <source>
        <strain evidence="5 6">BEG34</strain>
    </source>
</reference>
<dbReference type="GO" id="GO:0042938">
    <property type="term" value="P:dipeptide transport"/>
    <property type="evidence" value="ECO:0007669"/>
    <property type="project" value="TreeGrafter"/>
</dbReference>
<keyword evidence="2 3" id="KW-0732">Signal</keyword>
<dbReference type="Gene3D" id="3.90.76.10">
    <property type="entry name" value="Dipeptide-binding Protein, Domain 1"/>
    <property type="match status" value="1"/>
</dbReference>
<dbReference type="InterPro" id="IPR000914">
    <property type="entry name" value="SBP_5_dom"/>
</dbReference>
<evidence type="ECO:0000256" key="3">
    <source>
        <dbReference type="SAM" id="SignalP"/>
    </source>
</evidence>
<dbReference type="InterPro" id="IPR039424">
    <property type="entry name" value="SBP_5"/>
</dbReference>
<evidence type="ECO:0000256" key="2">
    <source>
        <dbReference type="ARBA" id="ARBA00022729"/>
    </source>
</evidence>
<keyword evidence="6" id="KW-1185">Reference proteome</keyword>
<protein>
    <submittedName>
        <fullName evidence="5">Extracellular solute-binding protein family 5 (Putative dipeptide ABC transporter)</fullName>
    </submittedName>
</protein>
<organism evidence="5 6">
    <name type="scientific">Candidatus Glomeribacter gigasporarum BEG34</name>
    <dbReference type="NCBI Taxonomy" id="1070319"/>
    <lineage>
        <taxon>Bacteria</taxon>
        <taxon>Pseudomonadati</taxon>
        <taxon>Pseudomonadota</taxon>
        <taxon>Betaproteobacteria</taxon>
        <taxon>Burkholderiales</taxon>
        <taxon>Burkholderiaceae</taxon>
        <taxon>Candidatus Glomeribacter</taxon>
    </lineage>
</organism>
<dbReference type="PROSITE" id="PS01040">
    <property type="entry name" value="SBP_BACTERIAL_5"/>
    <property type="match status" value="1"/>
</dbReference>
<feature type="signal peptide" evidence="3">
    <location>
        <begin position="1"/>
        <end position="32"/>
    </location>
</feature>
<evidence type="ECO:0000313" key="6">
    <source>
        <dbReference type="Proteomes" id="UP000054051"/>
    </source>
</evidence>
<dbReference type="Gene3D" id="3.10.105.10">
    <property type="entry name" value="Dipeptide-binding Protein, Domain 3"/>
    <property type="match status" value="2"/>
</dbReference>
<dbReference type="Proteomes" id="UP000054051">
    <property type="component" value="Unassembled WGS sequence"/>
</dbReference>
<dbReference type="Gene3D" id="3.40.190.10">
    <property type="entry name" value="Periplasmic binding protein-like II"/>
    <property type="match status" value="3"/>
</dbReference>
<sequence>MHTLSFFLKLAHFSAAAILTTAALIAPHRAQAGAFNGLSSLNAALAGKGRTLVYCSEGAPAGFDVAQYASSTDYTASGGTIYNQLVQYERGTTKLGPALAKRWKISPDGRVYTFILRHGVKFHTTPWFTPSREFNAKDVVFTFRRMLDPDMPFRKAYPSEFPGAEFFGFDNIEKVEAVGPPHSYTVRFTLKSASEPFLGSFAVPAASIYSAEYAGQLLKADKVPEIKQKPIGTGPFIFEKYLKDATIHFKGSPDDWTPEDVQLSRLVFAITPYAELKTHPHLQVIGGENRNFALNLLAYNVKHPPLDNVDMRRALDMVIDKKATIDAVHFGHAQAGVAPLPPMQWSLGCRAMRGSNFSQWCEGSKARAFNALLEQAVRTLDIGQRTALYLKAQKIFKSEQPYTAIAYPINYYVLNKNVTGFKGYMFGATVFYGVGLKK</sequence>
<dbReference type="InterPro" id="IPR023765">
    <property type="entry name" value="SBP_5_CS"/>
</dbReference>
<dbReference type="STRING" id="1070319.CAGGBEG34_200123"/>
<evidence type="ECO:0000259" key="4">
    <source>
        <dbReference type="Pfam" id="PF00496"/>
    </source>
</evidence>
<dbReference type="PANTHER" id="PTHR30290:SF38">
    <property type="entry name" value="D,D-DIPEPTIDE-BINDING PERIPLASMIC PROTEIN DDPA-RELATED"/>
    <property type="match status" value="1"/>
</dbReference>
<dbReference type="RefSeq" id="WP_006682358.1">
    <property type="nucleotide sequence ID" value="NZ_CAFB01000037.1"/>
</dbReference>
<feature type="chain" id="PRO_5003432307" evidence="3">
    <location>
        <begin position="33"/>
        <end position="438"/>
    </location>
</feature>
<name>G2J8M2_9BURK</name>
<accession>G2J8M2</accession>
<comment type="similarity">
    <text evidence="1">Belongs to the bacterial solute-binding protein 5 family.</text>
</comment>
<dbReference type="eggNOG" id="COG0747">
    <property type="taxonomic scope" value="Bacteria"/>
</dbReference>
<proteinExistence type="inferred from homology"/>
<gene>
    <name evidence="5" type="ORF">CAGGBEG34_200123</name>
</gene>
<evidence type="ECO:0000256" key="1">
    <source>
        <dbReference type="ARBA" id="ARBA00005695"/>
    </source>
</evidence>
<dbReference type="GO" id="GO:0030288">
    <property type="term" value="C:outer membrane-bounded periplasmic space"/>
    <property type="evidence" value="ECO:0007669"/>
    <property type="project" value="TreeGrafter"/>
</dbReference>
<feature type="domain" description="Solute-binding protein family 5" evidence="4">
    <location>
        <begin position="95"/>
        <end position="272"/>
    </location>
</feature>
<dbReference type="PIRSF" id="PIRSF002741">
    <property type="entry name" value="MppA"/>
    <property type="match status" value="1"/>
</dbReference>
<dbReference type="EMBL" id="CAFB01000037">
    <property type="protein sequence ID" value="CCD29119.1"/>
    <property type="molecule type" value="Genomic_DNA"/>
</dbReference>
<dbReference type="OrthoDB" id="9801799at2"/>
<dbReference type="PANTHER" id="PTHR30290">
    <property type="entry name" value="PERIPLASMIC BINDING COMPONENT OF ABC TRANSPORTER"/>
    <property type="match status" value="1"/>
</dbReference>
<comment type="caution">
    <text evidence="5">The sequence shown here is derived from an EMBL/GenBank/DDBJ whole genome shotgun (WGS) entry which is preliminary data.</text>
</comment>
<dbReference type="Pfam" id="PF00496">
    <property type="entry name" value="SBP_bac_5"/>
    <property type="match status" value="1"/>
</dbReference>
<dbReference type="SUPFAM" id="SSF53850">
    <property type="entry name" value="Periplasmic binding protein-like II"/>
    <property type="match status" value="1"/>
</dbReference>